<comment type="caution">
    <text evidence="1">The sequence shown here is derived from an EMBL/GenBank/DDBJ whole genome shotgun (WGS) entry which is preliminary data.</text>
</comment>
<evidence type="ECO:0000313" key="2">
    <source>
        <dbReference type="Proteomes" id="UP000886998"/>
    </source>
</evidence>
<feature type="non-terminal residue" evidence="1">
    <location>
        <position position="1"/>
    </location>
</feature>
<reference evidence="1" key="1">
    <citation type="submission" date="2020-08" db="EMBL/GenBank/DDBJ databases">
        <title>Multicomponent nature underlies the extraordinary mechanical properties of spider dragline silk.</title>
        <authorList>
            <person name="Kono N."/>
            <person name="Nakamura H."/>
            <person name="Mori M."/>
            <person name="Yoshida Y."/>
            <person name="Ohtoshi R."/>
            <person name="Malay A.D."/>
            <person name="Moran D.A.P."/>
            <person name="Tomita M."/>
            <person name="Numata K."/>
            <person name="Arakawa K."/>
        </authorList>
    </citation>
    <scope>NUCLEOTIDE SEQUENCE</scope>
</reference>
<gene>
    <name evidence="1" type="ORF">TNIN_413221</name>
</gene>
<evidence type="ECO:0000313" key="1">
    <source>
        <dbReference type="EMBL" id="GFY43845.1"/>
    </source>
</evidence>
<dbReference type="Proteomes" id="UP000886998">
    <property type="component" value="Unassembled WGS sequence"/>
</dbReference>
<name>A0A8X7BU06_9ARAC</name>
<dbReference type="AlphaFoldDB" id="A0A8X7BU06"/>
<protein>
    <submittedName>
        <fullName evidence="1">Uncharacterized protein</fullName>
    </submittedName>
</protein>
<sequence>YSVKDRQPFIDCSKVLVSPTMTAIPDTVDNTTLSINSVRSVAIKRKIKINLLMCKEPVSIAMKQHKHVNLPVSLTFDEDEVISN</sequence>
<proteinExistence type="predicted"/>
<dbReference type="EMBL" id="BMAV01003897">
    <property type="protein sequence ID" value="GFY43845.1"/>
    <property type="molecule type" value="Genomic_DNA"/>
</dbReference>
<accession>A0A8X7BU06</accession>
<keyword evidence="2" id="KW-1185">Reference proteome</keyword>
<organism evidence="1 2">
    <name type="scientific">Trichonephila inaurata madagascariensis</name>
    <dbReference type="NCBI Taxonomy" id="2747483"/>
    <lineage>
        <taxon>Eukaryota</taxon>
        <taxon>Metazoa</taxon>
        <taxon>Ecdysozoa</taxon>
        <taxon>Arthropoda</taxon>
        <taxon>Chelicerata</taxon>
        <taxon>Arachnida</taxon>
        <taxon>Araneae</taxon>
        <taxon>Araneomorphae</taxon>
        <taxon>Entelegynae</taxon>
        <taxon>Araneoidea</taxon>
        <taxon>Nephilidae</taxon>
        <taxon>Trichonephila</taxon>
        <taxon>Trichonephila inaurata</taxon>
    </lineage>
</organism>